<proteinExistence type="inferred from homology"/>
<organism evidence="4">
    <name type="scientific">Proboscia inermis</name>
    <dbReference type="NCBI Taxonomy" id="420281"/>
    <lineage>
        <taxon>Eukaryota</taxon>
        <taxon>Sar</taxon>
        <taxon>Stramenopiles</taxon>
        <taxon>Ochrophyta</taxon>
        <taxon>Bacillariophyta</taxon>
        <taxon>Coscinodiscophyceae</taxon>
        <taxon>Rhizosoleniophycidae</taxon>
        <taxon>Rhizosoleniales</taxon>
        <taxon>Rhizosoleniaceae</taxon>
        <taxon>Proboscia</taxon>
    </lineage>
</organism>
<dbReference type="InterPro" id="IPR007157">
    <property type="entry name" value="PspA_VIPP1"/>
</dbReference>
<dbReference type="AlphaFoldDB" id="A0A7S0GLY8"/>
<evidence type="ECO:0000256" key="1">
    <source>
        <dbReference type="ARBA" id="ARBA00043985"/>
    </source>
</evidence>
<gene>
    <name evidence="4" type="ORF">PINE0816_LOCUS24337</name>
</gene>
<sequence>MLYQRSIAIAIITIATPSGAFCPPKICHDRTTFINSRMSSRQGGSALFMGDNLFDRFTRVAKSNLNNVLKNLEDPEKIMEQAVADMQGDLVKVRQSYAEITATQRRLMKQKEQAEELAEDWKKRAQLALEKGNEELAREALSRRQQQVDSADSTQSQISSQKENIDNLYVSMQELESRILEAKSKKDEMVARARTAQSTQKVNDMLTGVTGKTSMDAFSRMEEKVDMLEAAAEVSSEMGSTPLLKGSSRGVEDEFKLLEAGSAVDDELEKMKNLLAPSSGPKGPKEVDDELEQMKKDAGL</sequence>
<keyword evidence="2" id="KW-0175">Coiled coil</keyword>
<evidence type="ECO:0008006" key="5">
    <source>
        <dbReference type="Google" id="ProtNLM"/>
    </source>
</evidence>
<evidence type="ECO:0000256" key="2">
    <source>
        <dbReference type="SAM" id="Coils"/>
    </source>
</evidence>
<feature type="coiled-coil region" evidence="2">
    <location>
        <begin position="97"/>
        <end position="131"/>
    </location>
</feature>
<name>A0A7S0GLY8_9STRA</name>
<evidence type="ECO:0000256" key="3">
    <source>
        <dbReference type="SAM" id="MobiDB-lite"/>
    </source>
</evidence>
<evidence type="ECO:0000313" key="4">
    <source>
        <dbReference type="EMBL" id="CAD8428167.1"/>
    </source>
</evidence>
<comment type="similarity">
    <text evidence="1">Belongs to the PspA/Vipp/IM30 family.</text>
</comment>
<dbReference type="EMBL" id="HBEL01053169">
    <property type="protein sequence ID" value="CAD8428167.1"/>
    <property type="molecule type" value="Transcribed_RNA"/>
</dbReference>
<reference evidence="4" key="1">
    <citation type="submission" date="2021-01" db="EMBL/GenBank/DDBJ databases">
        <authorList>
            <person name="Corre E."/>
            <person name="Pelletier E."/>
            <person name="Niang G."/>
            <person name="Scheremetjew M."/>
            <person name="Finn R."/>
            <person name="Kale V."/>
            <person name="Holt S."/>
            <person name="Cochrane G."/>
            <person name="Meng A."/>
            <person name="Brown T."/>
            <person name="Cohen L."/>
        </authorList>
    </citation>
    <scope>NUCLEOTIDE SEQUENCE</scope>
    <source>
        <strain evidence="4">CCAP1064/1</strain>
    </source>
</reference>
<feature type="region of interest" description="Disordered" evidence="3">
    <location>
        <begin position="272"/>
        <end position="300"/>
    </location>
</feature>
<protein>
    <recommendedName>
        <fullName evidence="5">PspA/IM30 family protein</fullName>
    </recommendedName>
</protein>
<accession>A0A7S0GLY8</accession>
<dbReference type="Pfam" id="PF04012">
    <property type="entry name" value="PspA_IM30"/>
    <property type="match status" value="1"/>
</dbReference>
<dbReference type="PANTHER" id="PTHR31088">
    <property type="entry name" value="MEMBRANE-ASSOCIATED PROTEIN VIPP1, CHLOROPLASTIC"/>
    <property type="match status" value="1"/>
</dbReference>
<feature type="region of interest" description="Disordered" evidence="3">
    <location>
        <begin position="143"/>
        <end position="162"/>
    </location>
</feature>
<dbReference type="PANTHER" id="PTHR31088:SF6">
    <property type="entry name" value="PHAGE SHOCK PROTEIN A"/>
    <property type="match status" value="1"/>
</dbReference>